<protein>
    <recommendedName>
        <fullName evidence="2">Secretion system C-terminal sorting domain-containing protein</fullName>
    </recommendedName>
</protein>
<dbReference type="NCBIfam" id="TIGR04183">
    <property type="entry name" value="Por_Secre_tail"/>
    <property type="match status" value="1"/>
</dbReference>
<keyword evidence="4" id="KW-1185">Reference proteome</keyword>
<dbReference type="PATRIC" id="fig|1548749.3.peg.1769"/>
<dbReference type="EMBL" id="JRWG01000004">
    <property type="protein sequence ID" value="KXN99081.1"/>
    <property type="molecule type" value="Genomic_DNA"/>
</dbReference>
<name>A0A137RHY3_9FLAO</name>
<keyword evidence="1" id="KW-0732">Signal</keyword>
<reference evidence="3 4" key="2">
    <citation type="journal article" date="2016" name="Int. J. Syst. Evol. Microbiol.">
        <title>Vitellibacter aquimaris sp. nov., a marine bacterium isolated from seawater.</title>
        <authorList>
            <person name="Thevarajoo S."/>
            <person name="Selvaratnam C."/>
            <person name="Goh K.M."/>
            <person name="Hong K.W."/>
            <person name="Chan X.Y."/>
            <person name="Chan K.G."/>
            <person name="Chong C.S."/>
        </authorList>
    </citation>
    <scope>NUCLEOTIDE SEQUENCE [LARGE SCALE GENOMIC DNA]</scope>
    <source>
        <strain evidence="3 4">D-24</strain>
    </source>
</reference>
<dbReference type="AlphaFoldDB" id="A0A137RHY3"/>
<accession>A0A137RHY3</accession>
<proteinExistence type="predicted"/>
<dbReference type="InterPro" id="IPR026444">
    <property type="entry name" value="Secre_tail"/>
</dbReference>
<dbReference type="PANTHER" id="PTHR42754">
    <property type="entry name" value="ENDOGLUCANASE"/>
    <property type="match status" value="1"/>
</dbReference>
<evidence type="ECO:0000313" key="4">
    <source>
        <dbReference type="Proteomes" id="UP000070138"/>
    </source>
</evidence>
<evidence type="ECO:0000256" key="1">
    <source>
        <dbReference type="ARBA" id="ARBA00022729"/>
    </source>
</evidence>
<reference evidence="4" key="1">
    <citation type="submission" date="2014-10" db="EMBL/GenBank/DDBJ databases">
        <title>Genome sequencing of Vitellibacter sp. D-24.</title>
        <authorList>
            <person name="Thevarajoo S."/>
            <person name="Selvaratnam C."/>
            <person name="Goh K.M."/>
            <person name="Chong C.S."/>
        </authorList>
    </citation>
    <scope>NUCLEOTIDE SEQUENCE [LARGE SCALE GENOMIC DNA]</scope>
    <source>
        <strain evidence="4">D-24</strain>
    </source>
</reference>
<organism evidence="3 4">
    <name type="scientific">Aequorivita aquimaris</name>
    <dbReference type="NCBI Taxonomy" id="1548749"/>
    <lineage>
        <taxon>Bacteria</taxon>
        <taxon>Pseudomonadati</taxon>
        <taxon>Bacteroidota</taxon>
        <taxon>Flavobacteriia</taxon>
        <taxon>Flavobacteriales</taxon>
        <taxon>Flavobacteriaceae</taxon>
        <taxon>Aequorivita</taxon>
    </lineage>
</organism>
<evidence type="ECO:0000313" key="3">
    <source>
        <dbReference type="EMBL" id="KXN99081.1"/>
    </source>
</evidence>
<gene>
    <name evidence="3" type="ORF">LS48_08410</name>
</gene>
<evidence type="ECO:0000259" key="2">
    <source>
        <dbReference type="Pfam" id="PF18962"/>
    </source>
</evidence>
<sequence length="548" mass="59018">MTFPQPFRYTNSNPWQPKKMKTSITLLALLFCIFDSYPQDPAIIWQKTIGGSDTDFSTVFQATTDGGYILGGYSTSNISGEKTENSNGQIDIWIVKIDGSGNIQWQNTIGGAGDDYLISMQQTSDGGYIVGAGSDSNISGDKTENSRGGLDYWLLKLDASGNITWQKTYGGNQPEFDTYIVETADGGYFVGGYSDSDVNGDKTDPTNGQRDFWALKLDSSGNIVWQNSIGGSLVDRPQAAFQTTDGGFIIGGFSNSPSSGDKTENTRGGNDYWIVKLDASGTLQWNRTFGGNDSDVFRDMIQLADGGYLVGGYSKSNISGDKTENSQGDYDAWILKLDSSGNMLWQNTIGGSGIDYPRDVIQLSDGTFMVACWSNSNISGDKTQNSNGGYDYWLLKLNSAGGIISQNSIGGSADESGSYILPTTDGNFAMFCSSDSNISGDKSENSRGLDDYWIFKTTPAILGVSQSTFPLPISAYPNPTNGKFTINLGQSYSETNVTITNVLGQQISTSNYTNTQTLVVDINAAAGLYFATLKTNDGNQATLKIVKQ</sequence>
<dbReference type="Proteomes" id="UP000070138">
    <property type="component" value="Unassembled WGS sequence"/>
</dbReference>
<feature type="domain" description="Secretion system C-terminal sorting" evidence="2">
    <location>
        <begin position="476"/>
        <end position="544"/>
    </location>
</feature>
<dbReference type="STRING" id="1548749.LS48_08410"/>
<dbReference type="Pfam" id="PF18962">
    <property type="entry name" value="Por_Secre_tail"/>
    <property type="match status" value="1"/>
</dbReference>
<dbReference type="PANTHER" id="PTHR42754:SF1">
    <property type="entry name" value="LIPOPROTEIN"/>
    <property type="match status" value="1"/>
</dbReference>
<comment type="caution">
    <text evidence="3">The sequence shown here is derived from an EMBL/GenBank/DDBJ whole genome shotgun (WGS) entry which is preliminary data.</text>
</comment>